<protein>
    <recommendedName>
        <fullName evidence="2 5">peptidylprolyl isomerase</fullName>
        <ecNumber evidence="2 5">5.2.1.8</ecNumber>
    </recommendedName>
</protein>
<feature type="compositionally biased region" description="Basic and acidic residues" evidence="6">
    <location>
        <begin position="98"/>
        <end position="133"/>
    </location>
</feature>
<dbReference type="PANTHER" id="PTHR43811">
    <property type="entry name" value="FKBP-TYPE PEPTIDYL-PROLYL CIS-TRANS ISOMERASE FKPA"/>
    <property type="match status" value="1"/>
</dbReference>
<dbReference type="Gene3D" id="3.10.50.40">
    <property type="match status" value="1"/>
</dbReference>
<keyword evidence="9" id="KW-1185">Reference proteome</keyword>
<dbReference type="AlphaFoldDB" id="A0ABD1HRQ5"/>
<gene>
    <name evidence="8" type="ORF">AAHA92_09297</name>
</gene>
<evidence type="ECO:0000256" key="3">
    <source>
        <dbReference type="ARBA" id="ARBA00023110"/>
    </source>
</evidence>
<evidence type="ECO:0000259" key="7">
    <source>
        <dbReference type="PROSITE" id="PS50059"/>
    </source>
</evidence>
<feature type="compositionally biased region" description="Basic and acidic residues" evidence="6">
    <location>
        <begin position="238"/>
        <end position="247"/>
    </location>
</feature>
<evidence type="ECO:0000313" key="8">
    <source>
        <dbReference type="EMBL" id="KAL1558887.1"/>
    </source>
</evidence>
<dbReference type="EC" id="5.2.1.8" evidence="2 5"/>
<reference evidence="8 9" key="1">
    <citation type="submission" date="2024-06" db="EMBL/GenBank/DDBJ databases">
        <title>A chromosome level genome sequence of Diviner's sage (Salvia divinorum).</title>
        <authorList>
            <person name="Ford S.A."/>
            <person name="Ro D.-K."/>
            <person name="Ness R.W."/>
            <person name="Phillips M.A."/>
        </authorList>
    </citation>
    <scope>NUCLEOTIDE SEQUENCE [LARGE SCALE GENOMIC DNA]</scope>
    <source>
        <strain evidence="8">SAF-2024a</strain>
        <tissue evidence="8">Leaf</tissue>
    </source>
</reference>
<evidence type="ECO:0000256" key="4">
    <source>
        <dbReference type="ARBA" id="ARBA00023235"/>
    </source>
</evidence>
<comment type="caution">
    <text evidence="8">The sequence shown here is derived from an EMBL/GenBank/DDBJ whole genome shotgun (WGS) entry which is preliminary data.</text>
</comment>
<feature type="compositionally biased region" description="Basic residues" evidence="6">
    <location>
        <begin position="215"/>
        <end position="224"/>
    </location>
</feature>
<feature type="compositionally biased region" description="Acidic residues" evidence="6">
    <location>
        <begin position="1"/>
        <end position="25"/>
    </location>
</feature>
<feature type="compositionally biased region" description="Basic and acidic residues" evidence="6">
    <location>
        <begin position="183"/>
        <end position="192"/>
    </location>
</feature>
<evidence type="ECO:0000256" key="5">
    <source>
        <dbReference type="PROSITE-ProRule" id="PRU00277"/>
    </source>
</evidence>
<keyword evidence="4 5" id="KW-0413">Isomerase</keyword>
<dbReference type="PANTHER" id="PTHR43811:SF19">
    <property type="entry name" value="39 KDA FK506-BINDING NUCLEAR PROTEIN"/>
    <property type="match status" value="1"/>
</dbReference>
<evidence type="ECO:0000256" key="6">
    <source>
        <dbReference type="SAM" id="MobiDB-lite"/>
    </source>
</evidence>
<dbReference type="FunFam" id="3.10.50.40:FF:000006">
    <property type="entry name" value="Peptidyl-prolyl cis-trans isomerase"/>
    <property type="match status" value="1"/>
</dbReference>
<dbReference type="Proteomes" id="UP001567538">
    <property type="component" value="Unassembled WGS sequence"/>
</dbReference>
<keyword evidence="3 5" id="KW-0697">Rotamase</keyword>
<feature type="compositionally biased region" description="Basic and acidic residues" evidence="6">
    <location>
        <begin position="39"/>
        <end position="56"/>
    </location>
</feature>
<dbReference type="SUPFAM" id="SSF54534">
    <property type="entry name" value="FKBP-like"/>
    <property type="match status" value="1"/>
</dbReference>
<sequence>MGIGSEDEEGIDYDSEDEDYSEDDLCCGYPHSPVRNSRVKIEEIVDEEKPTDENGMSKRAKKKKTVGNENSKSQIVPKAGTSVPVLESEDDDGFPVHACDKKSEANLDKTVNESIPKKSQEKSKKADAASERNLKRKSGALDQDEQPASKIEPHSFSAQPDTNENEVKQKKNKKKKVLQKLDSSLENRKPDSEVMVESPVAVTGNNLKPSSEKKKEKKNNKKKSKVQENTQTPSAGKEVADKNETDLQKQGNGGASKSLQVSTFPNGLVIEELAMGRPDGKRASPGKKVSVHYIGKLQKNGKIFDSNVRKAPFKFRLGIGEVIKGWDVGVNGMHVGDKRRLTIPPAMGYGPKGCPPAIPPNSWLVFDVELVDAN</sequence>
<dbReference type="InterPro" id="IPR046357">
    <property type="entry name" value="PPIase_dom_sf"/>
</dbReference>
<proteinExistence type="predicted"/>
<feature type="domain" description="PPIase FKBP-type" evidence="7">
    <location>
        <begin position="286"/>
        <end position="374"/>
    </location>
</feature>
<evidence type="ECO:0000256" key="2">
    <source>
        <dbReference type="ARBA" id="ARBA00013194"/>
    </source>
</evidence>
<dbReference type="GO" id="GO:0003755">
    <property type="term" value="F:peptidyl-prolyl cis-trans isomerase activity"/>
    <property type="evidence" value="ECO:0007669"/>
    <property type="project" value="UniProtKB-KW"/>
</dbReference>
<evidence type="ECO:0000256" key="1">
    <source>
        <dbReference type="ARBA" id="ARBA00000971"/>
    </source>
</evidence>
<organism evidence="8 9">
    <name type="scientific">Salvia divinorum</name>
    <name type="common">Maria pastora</name>
    <name type="synonym">Diviner's sage</name>
    <dbReference type="NCBI Taxonomy" id="28513"/>
    <lineage>
        <taxon>Eukaryota</taxon>
        <taxon>Viridiplantae</taxon>
        <taxon>Streptophyta</taxon>
        <taxon>Embryophyta</taxon>
        <taxon>Tracheophyta</taxon>
        <taxon>Spermatophyta</taxon>
        <taxon>Magnoliopsida</taxon>
        <taxon>eudicotyledons</taxon>
        <taxon>Gunneridae</taxon>
        <taxon>Pentapetalae</taxon>
        <taxon>asterids</taxon>
        <taxon>lamiids</taxon>
        <taxon>Lamiales</taxon>
        <taxon>Lamiaceae</taxon>
        <taxon>Nepetoideae</taxon>
        <taxon>Mentheae</taxon>
        <taxon>Salviinae</taxon>
        <taxon>Salvia</taxon>
        <taxon>Salvia subgen. Calosphace</taxon>
    </lineage>
</organism>
<dbReference type="PROSITE" id="PS50059">
    <property type="entry name" value="FKBP_PPIASE"/>
    <property type="match status" value="1"/>
</dbReference>
<comment type="catalytic activity">
    <reaction evidence="1 5">
        <text>[protein]-peptidylproline (omega=180) = [protein]-peptidylproline (omega=0)</text>
        <dbReference type="Rhea" id="RHEA:16237"/>
        <dbReference type="Rhea" id="RHEA-COMP:10747"/>
        <dbReference type="Rhea" id="RHEA-COMP:10748"/>
        <dbReference type="ChEBI" id="CHEBI:83833"/>
        <dbReference type="ChEBI" id="CHEBI:83834"/>
        <dbReference type="EC" id="5.2.1.8"/>
    </reaction>
</comment>
<accession>A0ABD1HRQ5</accession>
<name>A0ABD1HRQ5_SALDI</name>
<dbReference type="Pfam" id="PF00254">
    <property type="entry name" value="FKBP_C"/>
    <property type="match status" value="1"/>
</dbReference>
<dbReference type="InterPro" id="IPR001179">
    <property type="entry name" value="PPIase_FKBP_dom"/>
</dbReference>
<evidence type="ECO:0000313" key="9">
    <source>
        <dbReference type="Proteomes" id="UP001567538"/>
    </source>
</evidence>
<feature type="region of interest" description="Disordered" evidence="6">
    <location>
        <begin position="1"/>
        <end position="260"/>
    </location>
</feature>
<dbReference type="EMBL" id="JBEAFC010000004">
    <property type="protein sequence ID" value="KAL1558887.1"/>
    <property type="molecule type" value="Genomic_DNA"/>
</dbReference>